<gene>
    <name evidence="9" type="ORF">LRAMOSA01185</name>
</gene>
<accession>A0A077WHJ2</accession>
<sequence length="383" mass="41874">MPDAAWSAIFLVILVSINLVSVKLYGELEYWFAMIKILIVIVFIIIAICIAAGGLGGQVLGFKYWKDPGAFVDGGIGLVSVLLTAGFSFQGTEIVGITAGEAQNPTKTVPRAIRNTFWRILFFYIVTIFLLGLCLPSNNPDLANTDESAATASFTLVFELAGIDVASNIINAVTLTSVLSAGNSGIYTCSRTLLGLAHDGNAPAFFSTTNRFGSPYWAVLFSSSVGFACVFASIYSASAAFNWFLSITAVTGFISWWGIAVIHMRFRRAYKHQGRDLKDLPYRTFLFPIPSLFACVLCILIILGQGYTAFTPHFDGVLFATNYIGIVPVVVAYIGYKLIRRTRVISLDDIDFDTGRIPQADIAAEDEREKNLPWFRKALNIIA</sequence>
<feature type="transmembrane region" description="Helical" evidence="7">
    <location>
        <begin position="6"/>
        <end position="25"/>
    </location>
</feature>
<protein>
    <recommendedName>
        <fullName evidence="8">Amino acid permease/ SLC12A domain-containing protein</fullName>
    </recommendedName>
</protein>
<evidence type="ECO:0000256" key="2">
    <source>
        <dbReference type="ARBA" id="ARBA00022448"/>
    </source>
</evidence>
<evidence type="ECO:0000256" key="1">
    <source>
        <dbReference type="ARBA" id="ARBA00004141"/>
    </source>
</evidence>
<dbReference type="OrthoDB" id="3900342at2759"/>
<feature type="transmembrane region" description="Helical" evidence="7">
    <location>
        <begin position="37"/>
        <end position="60"/>
    </location>
</feature>
<dbReference type="EMBL" id="LK023324">
    <property type="protein sequence ID" value="CDS07236.1"/>
    <property type="molecule type" value="Genomic_DNA"/>
</dbReference>
<comment type="subcellular location">
    <subcellularLocation>
        <location evidence="1">Membrane</location>
        <topology evidence="1">Multi-pass membrane protein</topology>
    </subcellularLocation>
</comment>
<evidence type="ECO:0000256" key="6">
    <source>
        <dbReference type="ARBA" id="ARBA00023136"/>
    </source>
</evidence>
<name>A0A077WHJ2_9FUNG</name>
<feature type="transmembrane region" description="Helical" evidence="7">
    <location>
        <begin position="117"/>
        <end position="135"/>
    </location>
</feature>
<evidence type="ECO:0000256" key="7">
    <source>
        <dbReference type="SAM" id="Phobius"/>
    </source>
</evidence>
<evidence type="ECO:0000259" key="8">
    <source>
        <dbReference type="Pfam" id="PF00324"/>
    </source>
</evidence>
<dbReference type="GO" id="GO:0015171">
    <property type="term" value="F:amino acid transmembrane transporter activity"/>
    <property type="evidence" value="ECO:0007669"/>
    <property type="project" value="TreeGrafter"/>
</dbReference>
<dbReference type="PIRSF" id="PIRSF006060">
    <property type="entry name" value="AA_transporter"/>
    <property type="match status" value="1"/>
</dbReference>
<evidence type="ECO:0000256" key="4">
    <source>
        <dbReference type="ARBA" id="ARBA00022970"/>
    </source>
</evidence>
<dbReference type="Gene3D" id="1.20.1740.10">
    <property type="entry name" value="Amino acid/polyamine transporter I"/>
    <property type="match status" value="1"/>
</dbReference>
<keyword evidence="3 7" id="KW-0812">Transmembrane</keyword>
<evidence type="ECO:0000256" key="5">
    <source>
        <dbReference type="ARBA" id="ARBA00022989"/>
    </source>
</evidence>
<evidence type="ECO:0000256" key="3">
    <source>
        <dbReference type="ARBA" id="ARBA00022692"/>
    </source>
</evidence>
<dbReference type="Pfam" id="PF00324">
    <property type="entry name" value="AA_permease"/>
    <property type="match status" value="1"/>
</dbReference>
<dbReference type="PANTHER" id="PTHR43341">
    <property type="entry name" value="AMINO ACID PERMEASE"/>
    <property type="match status" value="1"/>
</dbReference>
<organism evidence="9">
    <name type="scientific">Lichtheimia ramosa</name>
    <dbReference type="NCBI Taxonomy" id="688394"/>
    <lineage>
        <taxon>Eukaryota</taxon>
        <taxon>Fungi</taxon>
        <taxon>Fungi incertae sedis</taxon>
        <taxon>Mucoromycota</taxon>
        <taxon>Mucoromycotina</taxon>
        <taxon>Mucoromycetes</taxon>
        <taxon>Mucorales</taxon>
        <taxon>Lichtheimiaceae</taxon>
        <taxon>Lichtheimia</taxon>
    </lineage>
</organism>
<reference evidence="9" key="1">
    <citation type="journal article" date="2014" name="Genome Announc.">
        <title>De novo whole-genome sequence and genome annotation of Lichtheimia ramosa.</title>
        <authorList>
            <person name="Linde J."/>
            <person name="Schwartze V."/>
            <person name="Binder U."/>
            <person name="Lass-Florl C."/>
            <person name="Voigt K."/>
            <person name="Horn F."/>
        </authorList>
    </citation>
    <scope>NUCLEOTIDE SEQUENCE</scope>
    <source>
        <strain evidence="9">JMRC FSU:6197</strain>
    </source>
</reference>
<proteinExistence type="predicted"/>
<keyword evidence="4" id="KW-0029">Amino-acid transport</keyword>
<dbReference type="InterPro" id="IPR050524">
    <property type="entry name" value="APC_YAT"/>
</dbReference>
<keyword evidence="5 7" id="KW-1133">Transmembrane helix</keyword>
<feature type="transmembrane region" description="Helical" evidence="7">
    <location>
        <begin position="285"/>
        <end position="304"/>
    </location>
</feature>
<dbReference type="InterPro" id="IPR004841">
    <property type="entry name" value="AA-permease/SLC12A_dom"/>
</dbReference>
<dbReference type="AlphaFoldDB" id="A0A077WHJ2"/>
<feature type="domain" description="Amino acid permease/ SLC12A" evidence="8">
    <location>
        <begin position="2"/>
        <end position="343"/>
    </location>
</feature>
<feature type="transmembrane region" description="Helical" evidence="7">
    <location>
        <begin position="316"/>
        <end position="336"/>
    </location>
</feature>
<dbReference type="FunFam" id="1.20.1740.10:FF:000001">
    <property type="entry name" value="Amino acid permease"/>
    <property type="match status" value="1"/>
</dbReference>
<feature type="transmembrane region" description="Helical" evidence="7">
    <location>
        <begin position="216"/>
        <end position="237"/>
    </location>
</feature>
<feature type="transmembrane region" description="Helical" evidence="7">
    <location>
        <begin position="243"/>
        <end position="264"/>
    </location>
</feature>
<evidence type="ECO:0000313" key="9">
    <source>
        <dbReference type="EMBL" id="CDS07236.1"/>
    </source>
</evidence>
<keyword evidence="2" id="KW-0813">Transport</keyword>
<dbReference type="PANTHER" id="PTHR43341:SF1">
    <property type="entry name" value="GENERAL AMINO-ACID PERMEASE GAP1"/>
    <property type="match status" value="1"/>
</dbReference>
<dbReference type="GO" id="GO:0016020">
    <property type="term" value="C:membrane"/>
    <property type="evidence" value="ECO:0007669"/>
    <property type="project" value="UniProtKB-SubCell"/>
</dbReference>
<keyword evidence="6 7" id="KW-0472">Membrane</keyword>